<dbReference type="InterPro" id="IPR000866">
    <property type="entry name" value="AhpC/TSA"/>
</dbReference>
<dbReference type="Pfam" id="PF00578">
    <property type="entry name" value="AhpC-TSA"/>
    <property type="match status" value="1"/>
</dbReference>
<evidence type="ECO:0000256" key="4">
    <source>
        <dbReference type="ARBA" id="ARBA00023284"/>
    </source>
</evidence>
<dbReference type="GO" id="GO:0017004">
    <property type="term" value="P:cytochrome complex assembly"/>
    <property type="evidence" value="ECO:0007669"/>
    <property type="project" value="UniProtKB-KW"/>
</dbReference>
<dbReference type="RefSeq" id="WP_188406887.1">
    <property type="nucleotide sequence ID" value="NZ_BMGL01000013.1"/>
</dbReference>
<comment type="caution">
    <text evidence="7">The sequence shown here is derived from an EMBL/GenBank/DDBJ whole genome shotgun (WGS) entry which is preliminary data.</text>
</comment>
<evidence type="ECO:0000313" key="7">
    <source>
        <dbReference type="EMBL" id="GGE20259.1"/>
    </source>
</evidence>
<evidence type="ECO:0000313" key="8">
    <source>
        <dbReference type="Proteomes" id="UP000599688"/>
    </source>
</evidence>
<dbReference type="PANTHER" id="PTHR42852">
    <property type="entry name" value="THIOL:DISULFIDE INTERCHANGE PROTEIN DSBE"/>
    <property type="match status" value="1"/>
</dbReference>
<dbReference type="Proteomes" id="UP000599688">
    <property type="component" value="Unassembled WGS sequence"/>
</dbReference>
<proteinExistence type="predicted"/>
<dbReference type="EMBL" id="BMGL01000013">
    <property type="protein sequence ID" value="GGE20259.1"/>
    <property type="molecule type" value="Genomic_DNA"/>
</dbReference>
<dbReference type="InterPro" id="IPR025380">
    <property type="entry name" value="DUF4369"/>
</dbReference>
<keyword evidence="4" id="KW-0676">Redox-active center</keyword>
<dbReference type="Pfam" id="PF14289">
    <property type="entry name" value="DUF4369"/>
    <property type="match status" value="1"/>
</dbReference>
<feature type="coiled-coil region" evidence="5">
    <location>
        <begin position="119"/>
        <end position="146"/>
    </location>
</feature>
<dbReference type="CDD" id="cd02966">
    <property type="entry name" value="TlpA_like_family"/>
    <property type="match status" value="1"/>
</dbReference>
<dbReference type="InterPro" id="IPR013766">
    <property type="entry name" value="Thioredoxin_domain"/>
</dbReference>
<evidence type="ECO:0000256" key="2">
    <source>
        <dbReference type="ARBA" id="ARBA00022748"/>
    </source>
</evidence>
<evidence type="ECO:0000259" key="6">
    <source>
        <dbReference type="PROSITE" id="PS51352"/>
    </source>
</evidence>
<feature type="domain" description="Thioredoxin" evidence="6">
    <location>
        <begin position="231"/>
        <end position="372"/>
    </location>
</feature>
<keyword evidence="2" id="KW-0201">Cytochrome c-type biogenesis</keyword>
<dbReference type="GO" id="GO:0030313">
    <property type="term" value="C:cell envelope"/>
    <property type="evidence" value="ECO:0007669"/>
    <property type="project" value="UniProtKB-SubCell"/>
</dbReference>
<name>A0A916ZZR4_9FLAO</name>
<dbReference type="PROSITE" id="PS51352">
    <property type="entry name" value="THIOREDOXIN_2"/>
    <property type="match status" value="1"/>
</dbReference>
<dbReference type="Gene3D" id="3.40.30.10">
    <property type="entry name" value="Glutaredoxin"/>
    <property type="match status" value="1"/>
</dbReference>
<reference evidence="7 8" key="1">
    <citation type="journal article" date="2014" name="Int. J. Syst. Evol. Microbiol.">
        <title>Complete genome sequence of Corynebacterium casei LMG S-19264T (=DSM 44701T), isolated from a smear-ripened cheese.</title>
        <authorList>
            <consortium name="US DOE Joint Genome Institute (JGI-PGF)"/>
            <person name="Walter F."/>
            <person name="Albersmeier A."/>
            <person name="Kalinowski J."/>
            <person name="Ruckert C."/>
        </authorList>
    </citation>
    <scope>NUCLEOTIDE SEQUENCE [LARGE SCALE GENOMIC DNA]</scope>
    <source>
        <strain evidence="7 8">CGMCC 1.12925</strain>
    </source>
</reference>
<evidence type="ECO:0000256" key="3">
    <source>
        <dbReference type="ARBA" id="ARBA00023157"/>
    </source>
</evidence>
<dbReference type="PANTHER" id="PTHR42852:SF6">
    <property type="entry name" value="THIOL:DISULFIDE INTERCHANGE PROTEIN DSBE"/>
    <property type="match status" value="1"/>
</dbReference>
<organism evidence="7 8">
    <name type="scientific">Psychroflexus salis</name>
    <dbReference type="NCBI Taxonomy" id="1526574"/>
    <lineage>
        <taxon>Bacteria</taxon>
        <taxon>Pseudomonadati</taxon>
        <taxon>Bacteroidota</taxon>
        <taxon>Flavobacteriia</taxon>
        <taxon>Flavobacteriales</taxon>
        <taxon>Flavobacteriaceae</taxon>
        <taxon>Psychroflexus</taxon>
    </lineage>
</organism>
<comment type="subcellular location">
    <subcellularLocation>
        <location evidence="1">Cell envelope</location>
    </subcellularLocation>
</comment>
<evidence type="ECO:0000256" key="5">
    <source>
        <dbReference type="SAM" id="Coils"/>
    </source>
</evidence>
<dbReference type="GO" id="GO:0016491">
    <property type="term" value="F:oxidoreductase activity"/>
    <property type="evidence" value="ECO:0007669"/>
    <property type="project" value="InterPro"/>
</dbReference>
<dbReference type="AlphaFoldDB" id="A0A916ZZR4"/>
<protein>
    <submittedName>
        <fullName evidence="7">Thiol:disulfide interchange protein</fullName>
    </submittedName>
</protein>
<evidence type="ECO:0000256" key="1">
    <source>
        <dbReference type="ARBA" id="ARBA00004196"/>
    </source>
</evidence>
<dbReference type="InterPro" id="IPR050553">
    <property type="entry name" value="Thioredoxin_ResA/DsbE_sf"/>
</dbReference>
<dbReference type="GO" id="GO:0016209">
    <property type="term" value="F:antioxidant activity"/>
    <property type="evidence" value="ECO:0007669"/>
    <property type="project" value="InterPro"/>
</dbReference>
<keyword evidence="3" id="KW-1015">Disulfide bond</keyword>
<keyword evidence="5" id="KW-0175">Coiled coil</keyword>
<dbReference type="SUPFAM" id="SSF52833">
    <property type="entry name" value="Thioredoxin-like"/>
    <property type="match status" value="1"/>
</dbReference>
<keyword evidence="8" id="KW-1185">Reference proteome</keyword>
<dbReference type="InterPro" id="IPR036249">
    <property type="entry name" value="Thioredoxin-like_sf"/>
</dbReference>
<accession>A0A916ZZR4</accession>
<sequence length="372" mass="42262">MKNTIFILYVVSLLWACDTSTNEVVLTADASGIAENSKVYLSKLGENNQQIYVDTSLVENKSFSFKLNQQNEQELNLIRIDGTLGNFIFVNEQQPMQLTIDPLDLRNSTIKAGKHNQLLKDYFDNLKKLNEDNKEIQENMNNAFRNGNQTSVAELRSIQREIEKESIEERKQIIENNPESVVSLMILGDLINRKKINNQEAKNFFANLGKNIKDHNLGRSLQEQIAKVGATDIGAVAPDFSGPTPDGNKLRLKDAMGKITLIDFWASWCKPCRIENPNIVDVYQDYKDKGLAIVQVSLDKQNQQRAWTNAIEADNLGDWQHVSNLMFWKDPIAVKYGIRSIPAAFLIDEDGVIIGKNLRGRQLREKVSEYLD</sequence>
<gene>
    <name evidence="7" type="ORF">GCM10010831_21710</name>
</gene>